<evidence type="ECO:0000256" key="1">
    <source>
        <dbReference type="ARBA" id="ARBA00023157"/>
    </source>
</evidence>
<evidence type="ECO:0000256" key="3">
    <source>
        <dbReference type="RuleBase" id="RU361183"/>
    </source>
</evidence>
<dbReference type="Gene3D" id="3.40.390.10">
    <property type="entry name" value="Collagenase (Catalytic Domain)"/>
    <property type="match status" value="1"/>
</dbReference>
<proteinExistence type="predicted"/>
<dbReference type="PROSITE" id="PS51864">
    <property type="entry name" value="ASTACIN"/>
    <property type="match status" value="1"/>
</dbReference>
<accession>A0A915CQJ8</accession>
<protein>
    <recommendedName>
        <fullName evidence="3">Metalloendopeptidase</fullName>
        <ecNumber evidence="3">3.4.24.-</ecNumber>
    </recommendedName>
</protein>
<dbReference type="PRINTS" id="PR00480">
    <property type="entry name" value="ASTACIN"/>
</dbReference>
<dbReference type="SMART" id="SM00235">
    <property type="entry name" value="ZnMc"/>
    <property type="match status" value="1"/>
</dbReference>
<feature type="compositionally biased region" description="Low complexity" evidence="4">
    <location>
        <begin position="228"/>
        <end position="243"/>
    </location>
</feature>
<evidence type="ECO:0000313" key="6">
    <source>
        <dbReference type="Proteomes" id="UP000887574"/>
    </source>
</evidence>
<feature type="binding site" evidence="2">
    <location>
        <position position="111"/>
    </location>
    <ligand>
        <name>Zn(2+)</name>
        <dbReference type="ChEBI" id="CHEBI:29105"/>
        <note>catalytic</note>
    </ligand>
</feature>
<keyword evidence="2 3" id="KW-0482">Metalloprotease</keyword>
<keyword evidence="2 3" id="KW-0479">Metal-binding</keyword>
<name>A0A915CQJ8_9BILA</name>
<evidence type="ECO:0000256" key="4">
    <source>
        <dbReference type="SAM" id="MobiDB-lite"/>
    </source>
</evidence>
<feature type="binding site" evidence="2">
    <location>
        <position position="117"/>
    </location>
    <ligand>
        <name>Zn(2+)</name>
        <dbReference type="ChEBI" id="CHEBI:29105"/>
        <note>catalytic</note>
    </ligand>
</feature>
<sequence>MRNALKPSSPNKWTRYINARGQFVIPYIFGGSFDAGEHATIAKAMLAISQNTCIKFQKRAGEADFVELKNERGEGCYTTVGRVPGKNVVMLETNNIATCLEFDIVVHELMHTIGLWHEQMRYDRDDYIKIHFENIAPVYYTQFEKISSADSTTYGIKYDYESVMHYAKDAFASAPGKITMETLNKEFQDVIGKVTDAAPSDYFKICNIYSCKKCMGKPWKPGRVTGDNSTITSSTNSASNTTTPPSPLPKTVNSTNIIVDHKEEGENDEDTKLVNTDNDDDMPISTAIVALPDPPPVVSTSPDLLTTEEQGKQQKTTGWKGIWKGMSNRKLVALG</sequence>
<keyword evidence="1" id="KW-1015">Disulfide bond</keyword>
<feature type="region of interest" description="Disordered" evidence="4">
    <location>
        <begin position="222"/>
        <end position="251"/>
    </location>
</feature>
<dbReference type="GO" id="GO:0006508">
    <property type="term" value="P:proteolysis"/>
    <property type="evidence" value="ECO:0007669"/>
    <property type="project" value="UniProtKB-KW"/>
</dbReference>
<dbReference type="PANTHER" id="PTHR10127">
    <property type="entry name" value="DISCOIDIN, CUB, EGF, LAMININ , AND ZINC METALLOPROTEASE DOMAIN CONTAINING"/>
    <property type="match status" value="1"/>
</dbReference>
<evidence type="ECO:0000256" key="2">
    <source>
        <dbReference type="PROSITE-ProRule" id="PRU01211"/>
    </source>
</evidence>
<dbReference type="SUPFAM" id="SSF55486">
    <property type="entry name" value="Metalloproteases ('zincins'), catalytic domain"/>
    <property type="match status" value="1"/>
</dbReference>
<feature type="active site" evidence="2">
    <location>
        <position position="108"/>
    </location>
</feature>
<dbReference type="EC" id="3.4.24.-" evidence="3"/>
<keyword evidence="2 3" id="KW-0645">Protease</keyword>
<dbReference type="Pfam" id="PF01400">
    <property type="entry name" value="Astacin"/>
    <property type="match status" value="1"/>
</dbReference>
<dbReference type="GO" id="GO:0004222">
    <property type="term" value="F:metalloendopeptidase activity"/>
    <property type="evidence" value="ECO:0007669"/>
    <property type="project" value="UniProtKB-UniRule"/>
</dbReference>
<dbReference type="GO" id="GO:0008270">
    <property type="term" value="F:zinc ion binding"/>
    <property type="evidence" value="ECO:0007669"/>
    <property type="project" value="UniProtKB-UniRule"/>
</dbReference>
<keyword evidence="6" id="KW-1185">Reference proteome</keyword>
<evidence type="ECO:0000313" key="7">
    <source>
        <dbReference type="WBParaSite" id="jg1158"/>
    </source>
</evidence>
<feature type="domain" description="Peptidase M12A" evidence="5">
    <location>
        <begin position="3"/>
        <end position="212"/>
    </location>
</feature>
<keyword evidence="2 3" id="KW-0862">Zinc</keyword>
<reference evidence="7" key="1">
    <citation type="submission" date="2022-11" db="UniProtKB">
        <authorList>
            <consortium name="WormBaseParasite"/>
        </authorList>
    </citation>
    <scope>IDENTIFICATION</scope>
</reference>
<dbReference type="PANTHER" id="PTHR10127:SF880">
    <property type="entry name" value="ZINC METALLOPROTEINASE NAS-5"/>
    <property type="match status" value="1"/>
</dbReference>
<organism evidence="6 7">
    <name type="scientific">Ditylenchus dipsaci</name>
    <dbReference type="NCBI Taxonomy" id="166011"/>
    <lineage>
        <taxon>Eukaryota</taxon>
        <taxon>Metazoa</taxon>
        <taxon>Ecdysozoa</taxon>
        <taxon>Nematoda</taxon>
        <taxon>Chromadorea</taxon>
        <taxon>Rhabditida</taxon>
        <taxon>Tylenchina</taxon>
        <taxon>Tylenchomorpha</taxon>
        <taxon>Sphaerularioidea</taxon>
        <taxon>Anguinidae</taxon>
        <taxon>Anguininae</taxon>
        <taxon>Ditylenchus</taxon>
    </lineage>
</organism>
<dbReference type="Proteomes" id="UP000887574">
    <property type="component" value="Unplaced"/>
</dbReference>
<comment type="cofactor">
    <cofactor evidence="2 3">
        <name>Zn(2+)</name>
        <dbReference type="ChEBI" id="CHEBI:29105"/>
    </cofactor>
    <text evidence="2 3">Binds 1 zinc ion per subunit.</text>
</comment>
<dbReference type="InterPro" id="IPR001506">
    <property type="entry name" value="Peptidase_M12A"/>
</dbReference>
<dbReference type="InterPro" id="IPR006026">
    <property type="entry name" value="Peptidase_Metallo"/>
</dbReference>
<dbReference type="InterPro" id="IPR024079">
    <property type="entry name" value="MetalloPept_cat_dom_sf"/>
</dbReference>
<dbReference type="WBParaSite" id="jg1158">
    <property type="protein sequence ID" value="jg1158"/>
    <property type="gene ID" value="jg1158"/>
</dbReference>
<feature type="binding site" evidence="2">
    <location>
        <position position="107"/>
    </location>
    <ligand>
        <name>Zn(2+)</name>
        <dbReference type="ChEBI" id="CHEBI:29105"/>
        <note>catalytic</note>
    </ligand>
</feature>
<dbReference type="InterPro" id="IPR034035">
    <property type="entry name" value="Astacin-like_dom"/>
</dbReference>
<comment type="caution">
    <text evidence="2">Lacks conserved residue(s) required for the propagation of feature annotation.</text>
</comment>
<evidence type="ECO:0000259" key="5">
    <source>
        <dbReference type="PROSITE" id="PS51864"/>
    </source>
</evidence>
<dbReference type="CDD" id="cd04280">
    <property type="entry name" value="ZnMc_astacin_like"/>
    <property type="match status" value="1"/>
</dbReference>
<dbReference type="AlphaFoldDB" id="A0A915CQJ8"/>
<keyword evidence="2 3" id="KW-0378">Hydrolase</keyword>